<dbReference type="Proteomes" id="UP000886520">
    <property type="component" value="Chromosome 1"/>
</dbReference>
<keyword evidence="4" id="KW-1185">Reference proteome</keyword>
<evidence type="ECO:0000256" key="1">
    <source>
        <dbReference type="ARBA" id="ARBA00022737"/>
    </source>
</evidence>
<dbReference type="InterPro" id="IPR046960">
    <property type="entry name" value="PPR_At4g14850-like_plant"/>
</dbReference>
<dbReference type="SUPFAM" id="SSF48452">
    <property type="entry name" value="TPR-like"/>
    <property type="match status" value="1"/>
</dbReference>
<gene>
    <name evidence="3" type="ORF">GOP47_0000999</name>
</gene>
<name>A0A9D4VF01_ADICA</name>
<dbReference type="FunFam" id="1.25.40.10:FF:000031">
    <property type="entry name" value="Pentatricopeptide repeat-containing protein mitochondrial"/>
    <property type="match status" value="1"/>
</dbReference>
<accession>A0A9D4VF01</accession>
<dbReference type="Pfam" id="PF20431">
    <property type="entry name" value="E_motif"/>
    <property type="match status" value="1"/>
</dbReference>
<dbReference type="InterPro" id="IPR046848">
    <property type="entry name" value="E_motif"/>
</dbReference>
<feature type="repeat" description="PPR" evidence="2">
    <location>
        <begin position="145"/>
        <end position="179"/>
    </location>
</feature>
<dbReference type="OrthoDB" id="185373at2759"/>
<protein>
    <recommendedName>
        <fullName evidence="5">Pentatricopeptide repeat-containing protein</fullName>
    </recommendedName>
</protein>
<comment type="caution">
    <text evidence="3">The sequence shown here is derived from an EMBL/GenBank/DDBJ whole genome shotgun (WGS) entry which is preliminary data.</text>
</comment>
<reference evidence="3" key="1">
    <citation type="submission" date="2021-01" db="EMBL/GenBank/DDBJ databases">
        <title>Adiantum capillus-veneris genome.</title>
        <authorList>
            <person name="Fang Y."/>
            <person name="Liao Q."/>
        </authorList>
    </citation>
    <scope>NUCLEOTIDE SEQUENCE</scope>
    <source>
        <strain evidence="3">H3</strain>
        <tissue evidence="3">Leaf</tissue>
    </source>
</reference>
<dbReference type="PROSITE" id="PS51375">
    <property type="entry name" value="PPR"/>
    <property type="match status" value="5"/>
</dbReference>
<feature type="repeat" description="PPR" evidence="2">
    <location>
        <begin position="486"/>
        <end position="516"/>
    </location>
</feature>
<organism evidence="3 4">
    <name type="scientific">Adiantum capillus-veneris</name>
    <name type="common">Maidenhair fern</name>
    <dbReference type="NCBI Taxonomy" id="13818"/>
    <lineage>
        <taxon>Eukaryota</taxon>
        <taxon>Viridiplantae</taxon>
        <taxon>Streptophyta</taxon>
        <taxon>Embryophyta</taxon>
        <taxon>Tracheophyta</taxon>
        <taxon>Polypodiopsida</taxon>
        <taxon>Polypodiidae</taxon>
        <taxon>Polypodiales</taxon>
        <taxon>Pteridineae</taxon>
        <taxon>Pteridaceae</taxon>
        <taxon>Vittarioideae</taxon>
        <taxon>Adiantum</taxon>
    </lineage>
</organism>
<dbReference type="GO" id="GO:0009451">
    <property type="term" value="P:RNA modification"/>
    <property type="evidence" value="ECO:0007669"/>
    <property type="project" value="InterPro"/>
</dbReference>
<feature type="repeat" description="PPR" evidence="2">
    <location>
        <begin position="349"/>
        <end position="383"/>
    </location>
</feature>
<feature type="repeat" description="PPR" evidence="2">
    <location>
        <begin position="451"/>
        <end position="485"/>
    </location>
</feature>
<dbReference type="NCBIfam" id="TIGR00756">
    <property type="entry name" value="PPR"/>
    <property type="match status" value="5"/>
</dbReference>
<keyword evidence="1" id="KW-0677">Repeat</keyword>
<dbReference type="Pfam" id="PF01535">
    <property type="entry name" value="PPR"/>
    <property type="match status" value="1"/>
</dbReference>
<sequence length="628" mass="69006">MDLGLMTTSMAGCEDLELSWKEFFRDSSKWWDQPGSKQCPGQSGFRHAATKGPLWMDSCGVSEELRWRRFAVEHRGDETEDALSPSLIWACCKNKDLYRGTRIHNELQKRGLGEKLYSNALVTMYAQCGELQKAQALLDTHKSSSVIPWTALIASYGRQGKGKDALECYKQMQLAGVPPNEVTYACVLKACAVTRDIDKGKEIHERISMQGLLEHNTILGGALVDMYAKCGALCQAQSILEELPSRNIVSWSALIIGYARMGQGQQALDCFELMQREGIIPDAVTYACILKACASIGAINMGKQVHGEVLRQGFLEHDIVLGNALVDMYAKCGVLSQARNVLEKLPSRNVASWNALIAGYAQTGQGQSALESFQQMQHEGILPDAVTYLCVVKACAVIGAIEKGKEIHDEISRQSLLKHNVLLGNALVDMYAKCGDLLQARTVLEKLPSRNVVSWNALITGYAQNGQSQQALQCFGRMQKEGILPDVVTFMCLLNLCCHLGLVEKGQELFDSMEAVYGLQPDVDCFTCMADLLGRAGHLGRAVELIQGMPFSANSSIWHCLLGACQRWVDVNVGTWAFQQAIELDKCDGAAYVLAVNIFAAAGMLEKVKEIEAMRIKNKAWKLPGCSS</sequence>
<proteinExistence type="predicted"/>
<dbReference type="PANTHER" id="PTHR47926:SF382">
    <property type="entry name" value="PENTACOTRIPEPTIDE-REPEAT REGION OF PRORP DOMAIN-CONTAINING PROTEIN"/>
    <property type="match status" value="1"/>
</dbReference>
<dbReference type="InterPro" id="IPR002885">
    <property type="entry name" value="PPR_rpt"/>
</dbReference>
<dbReference type="FunFam" id="1.25.40.10:FF:000344">
    <property type="entry name" value="Pentatricopeptide repeat-containing protein"/>
    <property type="match status" value="1"/>
</dbReference>
<dbReference type="AlphaFoldDB" id="A0A9D4VF01"/>
<dbReference type="EMBL" id="JABFUD020000001">
    <property type="protein sequence ID" value="KAI5084830.1"/>
    <property type="molecule type" value="Genomic_DNA"/>
</dbReference>
<dbReference type="Pfam" id="PF13041">
    <property type="entry name" value="PPR_2"/>
    <property type="match status" value="4"/>
</dbReference>
<dbReference type="Gene3D" id="1.25.40.10">
    <property type="entry name" value="Tetratricopeptide repeat domain"/>
    <property type="match status" value="5"/>
</dbReference>
<feature type="repeat" description="PPR" evidence="2">
    <location>
        <begin position="247"/>
        <end position="281"/>
    </location>
</feature>
<dbReference type="InterPro" id="IPR011990">
    <property type="entry name" value="TPR-like_helical_dom_sf"/>
</dbReference>
<dbReference type="PANTHER" id="PTHR47926">
    <property type="entry name" value="PENTATRICOPEPTIDE REPEAT-CONTAINING PROTEIN"/>
    <property type="match status" value="1"/>
</dbReference>
<dbReference type="FunFam" id="1.25.40.10:FF:000090">
    <property type="entry name" value="Pentatricopeptide repeat-containing protein, chloroplastic"/>
    <property type="match status" value="1"/>
</dbReference>
<dbReference type="GO" id="GO:0003723">
    <property type="term" value="F:RNA binding"/>
    <property type="evidence" value="ECO:0007669"/>
    <property type="project" value="InterPro"/>
</dbReference>
<evidence type="ECO:0000256" key="2">
    <source>
        <dbReference type="PROSITE-ProRule" id="PRU00708"/>
    </source>
</evidence>
<evidence type="ECO:0000313" key="4">
    <source>
        <dbReference type="Proteomes" id="UP000886520"/>
    </source>
</evidence>
<evidence type="ECO:0008006" key="5">
    <source>
        <dbReference type="Google" id="ProtNLM"/>
    </source>
</evidence>
<evidence type="ECO:0000313" key="3">
    <source>
        <dbReference type="EMBL" id="KAI5084830.1"/>
    </source>
</evidence>